<comment type="caution">
    <text evidence="1">The sequence shown here is derived from an EMBL/GenBank/DDBJ whole genome shotgun (WGS) entry which is preliminary data.</text>
</comment>
<organism evidence="1 2">
    <name type="scientific">Maribacter polysiphoniae</name>
    <dbReference type="NCBI Taxonomy" id="429344"/>
    <lineage>
        <taxon>Bacteria</taxon>
        <taxon>Pseudomonadati</taxon>
        <taxon>Bacteroidota</taxon>
        <taxon>Flavobacteriia</taxon>
        <taxon>Flavobacteriales</taxon>
        <taxon>Flavobacteriaceae</taxon>
        <taxon>Maribacter</taxon>
    </lineage>
</organism>
<reference evidence="1 2" key="1">
    <citation type="submission" date="2018-05" db="EMBL/GenBank/DDBJ databases">
        <title>Genomic Encyclopedia of Archaeal and Bacterial Type Strains, Phase II (KMG-II): from individual species to whole genera.</title>
        <authorList>
            <person name="Goeker M."/>
        </authorList>
    </citation>
    <scope>NUCLEOTIDE SEQUENCE [LARGE SCALE GENOMIC DNA]</scope>
    <source>
        <strain evidence="1 2">DSM 23514</strain>
    </source>
</reference>
<accession>A0A316DID7</accession>
<evidence type="ECO:0000313" key="2">
    <source>
        <dbReference type="Proteomes" id="UP000245667"/>
    </source>
</evidence>
<sequence>MFFTEIKSDVLASIFNKNISDSKLAKIVEDVSRPDGGINIDALITYFEDNRTELGEYYDN</sequence>
<gene>
    <name evidence="1" type="ORF">LX92_04416</name>
</gene>
<proteinExistence type="predicted"/>
<dbReference type="EMBL" id="QGGQ01000021">
    <property type="protein sequence ID" value="PWK17635.1"/>
    <property type="molecule type" value="Genomic_DNA"/>
</dbReference>
<name>A0A316DID7_9FLAO</name>
<dbReference type="AlphaFoldDB" id="A0A316DID7"/>
<evidence type="ECO:0000313" key="1">
    <source>
        <dbReference type="EMBL" id="PWK17635.1"/>
    </source>
</evidence>
<protein>
    <submittedName>
        <fullName evidence="1">Uncharacterized protein</fullName>
    </submittedName>
</protein>
<dbReference type="Proteomes" id="UP000245667">
    <property type="component" value="Unassembled WGS sequence"/>
</dbReference>